<organism evidence="8 9">
    <name type="scientific">Arthrobacter flavus</name>
    <dbReference type="NCBI Taxonomy" id="95172"/>
    <lineage>
        <taxon>Bacteria</taxon>
        <taxon>Bacillati</taxon>
        <taxon>Actinomycetota</taxon>
        <taxon>Actinomycetes</taxon>
        <taxon>Micrococcales</taxon>
        <taxon>Micrococcaceae</taxon>
        <taxon>Arthrobacter</taxon>
    </lineage>
</organism>
<keyword evidence="9" id="KW-1185">Reference proteome</keyword>
<keyword evidence="2" id="KW-1003">Cell membrane</keyword>
<evidence type="ECO:0000313" key="9">
    <source>
        <dbReference type="Proteomes" id="UP001597307"/>
    </source>
</evidence>
<evidence type="ECO:0000256" key="7">
    <source>
        <dbReference type="SAM" id="Phobius"/>
    </source>
</evidence>
<evidence type="ECO:0000313" key="8">
    <source>
        <dbReference type="EMBL" id="MFD1845685.1"/>
    </source>
</evidence>
<proteinExistence type="predicted"/>
<feature type="transmembrane region" description="Helical" evidence="7">
    <location>
        <begin position="6"/>
        <end position="24"/>
    </location>
</feature>
<gene>
    <name evidence="8" type="ORF">ACFSFX_03630</name>
</gene>
<dbReference type="InterPro" id="IPR022781">
    <property type="entry name" value="Flagellar_biosynth_FliO"/>
</dbReference>
<feature type="compositionally biased region" description="Polar residues" evidence="6">
    <location>
        <begin position="153"/>
        <end position="165"/>
    </location>
</feature>
<feature type="compositionally biased region" description="Basic and acidic residues" evidence="6">
    <location>
        <begin position="170"/>
        <end position="183"/>
    </location>
</feature>
<comment type="subcellular location">
    <subcellularLocation>
        <location evidence="1">Cell membrane</location>
    </subcellularLocation>
</comment>
<dbReference type="EMBL" id="JBHUGA010000008">
    <property type="protein sequence ID" value="MFD1845685.1"/>
    <property type="molecule type" value="Genomic_DNA"/>
</dbReference>
<comment type="caution">
    <text evidence="8">The sequence shown here is derived from an EMBL/GenBank/DDBJ whole genome shotgun (WGS) entry which is preliminary data.</text>
</comment>
<feature type="compositionally biased region" description="Low complexity" evidence="6">
    <location>
        <begin position="194"/>
        <end position="205"/>
    </location>
</feature>
<protein>
    <submittedName>
        <fullName evidence="8">FliO/MopB family protein</fullName>
    </submittedName>
</protein>
<dbReference type="Pfam" id="PF04347">
    <property type="entry name" value="FliO"/>
    <property type="match status" value="1"/>
</dbReference>
<feature type="compositionally biased region" description="Basic residues" evidence="6">
    <location>
        <begin position="184"/>
        <end position="193"/>
    </location>
</feature>
<evidence type="ECO:0000256" key="1">
    <source>
        <dbReference type="ARBA" id="ARBA00004236"/>
    </source>
</evidence>
<name>A0ABW4Q4S4_9MICC</name>
<evidence type="ECO:0000256" key="3">
    <source>
        <dbReference type="ARBA" id="ARBA00022692"/>
    </source>
</evidence>
<evidence type="ECO:0000256" key="5">
    <source>
        <dbReference type="ARBA" id="ARBA00023136"/>
    </source>
</evidence>
<sequence length="238" mass="25039">MDAVVLGLRVLLSLAVVLGLLWYLHRKISRFNRTGNKADPVTIVTRQGISPKASVVMIEADGKRFLLGVTDQSVNVLHTSAAPGLAAVPALSDDDDAHRAGSDRANARPDVGGATFARVLSLATGEAHSAEGRTDGGDPGERRRPARRRAGTDSMTAPTNINQAALTRAGLRDDPARNDPAPDHHKRSGRRAARPATAQAGARPANLNPSKPSPLAGSILSPETWRQTVSALRQGRAG</sequence>
<feature type="region of interest" description="Disordered" evidence="6">
    <location>
        <begin position="123"/>
        <end position="238"/>
    </location>
</feature>
<keyword evidence="4 7" id="KW-1133">Transmembrane helix</keyword>
<keyword evidence="5 7" id="KW-0472">Membrane</keyword>
<evidence type="ECO:0000256" key="4">
    <source>
        <dbReference type="ARBA" id="ARBA00022989"/>
    </source>
</evidence>
<feature type="compositionally biased region" description="Basic and acidic residues" evidence="6">
    <location>
        <begin position="128"/>
        <end position="143"/>
    </location>
</feature>
<keyword evidence="3 7" id="KW-0812">Transmembrane</keyword>
<dbReference type="RefSeq" id="WP_343877470.1">
    <property type="nucleotide sequence ID" value="NZ_BAAAIJ010000005.1"/>
</dbReference>
<feature type="compositionally biased region" description="Basic and acidic residues" evidence="6">
    <location>
        <begin position="96"/>
        <end position="107"/>
    </location>
</feature>
<accession>A0ABW4Q4S4</accession>
<evidence type="ECO:0000256" key="6">
    <source>
        <dbReference type="SAM" id="MobiDB-lite"/>
    </source>
</evidence>
<reference evidence="9" key="1">
    <citation type="journal article" date="2019" name="Int. J. Syst. Evol. Microbiol.">
        <title>The Global Catalogue of Microorganisms (GCM) 10K type strain sequencing project: providing services to taxonomists for standard genome sequencing and annotation.</title>
        <authorList>
            <consortium name="The Broad Institute Genomics Platform"/>
            <consortium name="The Broad Institute Genome Sequencing Center for Infectious Disease"/>
            <person name="Wu L."/>
            <person name="Ma J."/>
        </authorList>
    </citation>
    <scope>NUCLEOTIDE SEQUENCE [LARGE SCALE GENOMIC DNA]</scope>
    <source>
        <strain evidence="9">JCM 11496</strain>
    </source>
</reference>
<evidence type="ECO:0000256" key="2">
    <source>
        <dbReference type="ARBA" id="ARBA00022475"/>
    </source>
</evidence>
<feature type="region of interest" description="Disordered" evidence="6">
    <location>
        <begin position="93"/>
        <end position="112"/>
    </location>
</feature>
<dbReference type="Proteomes" id="UP001597307">
    <property type="component" value="Unassembled WGS sequence"/>
</dbReference>